<gene>
    <name evidence="1" type="ORF">K402DRAFT_321278</name>
</gene>
<proteinExistence type="predicted"/>
<name>A0A6G1HH03_9PEZI</name>
<dbReference type="AlphaFoldDB" id="A0A6G1HH03"/>
<dbReference type="Proteomes" id="UP000800041">
    <property type="component" value="Unassembled WGS sequence"/>
</dbReference>
<feature type="non-terminal residue" evidence="1">
    <location>
        <position position="1"/>
    </location>
</feature>
<evidence type="ECO:0000313" key="1">
    <source>
        <dbReference type="EMBL" id="KAF1992312.1"/>
    </source>
</evidence>
<dbReference type="OrthoDB" id="10264507at2759"/>
<sequence length="112" mass="12976">FPKTSSPNNEADQVLVGGVPKYVIQLVKQVNFGPLESKRYFVMARSSDGGEQFAEVNEYYLVEENYQKVNSFKNYRCTSHNKFFEVNLYQKDPINKHHWRADVARPAGEIDL</sequence>
<keyword evidence="2" id="KW-1185">Reference proteome</keyword>
<reference evidence="1" key="1">
    <citation type="journal article" date="2020" name="Stud. Mycol.">
        <title>101 Dothideomycetes genomes: a test case for predicting lifestyles and emergence of pathogens.</title>
        <authorList>
            <person name="Haridas S."/>
            <person name="Albert R."/>
            <person name="Binder M."/>
            <person name="Bloem J."/>
            <person name="Labutti K."/>
            <person name="Salamov A."/>
            <person name="Andreopoulos B."/>
            <person name="Baker S."/>
            <person name="Barry K."/>
            <person name="Bills G."/>
            <person name="Bluhm B."/>
            <person name="Cannon C."/>
            <person name="Castanera R."/>
            <person name="Culley D."/>
            <person name="Daum C."/>
            <person name="Ezra D."/>
            <person name="Gonzalez J."/>
            <person name="Henrissat B."/>
            <person name="Kuo A."/>
            <person name="Liang C."/>
            <person name="Lipzen A."/>
            <person name="Lutzoni F."/>
            <person name="Magnuson J."/>
            <person name="Mondo S."/>
            <person name="Nolan M."/>
            <person name="Ohm R."/>
            <person name="Pangilinan J."/>
            <person name="Park H.-J."/>
            <person name="Ramirez L."/>
            <person name="Alfaro M."/>
            <person name="Sun H."/>
            <person name="Tritt A."/>
            <person name="Yoshinaga Y."/>
            <person name="Zwiers L.-H."/>
            <person name="Turgeon B."/>
            <person name="Goodwin S."/>
            <person name="Spatafora J."/>
            <person name="Crous P."/>
            <person name="Grigoriev I."/>
        </authorList>
    </citation>
    <scope>NUCLEOTIDE SEQUENCE</scope>
    <source>
        <strain evidence="1">CBS 113979</strain>
    </source>
</reference>
<organism evidence="1 2">
    <name type="scientific">Aulographum hederae CBS 113979</name>
    <dbReference type="NCBI Taxonomy" id="1176131"/>
    <lineage>
        <taxon>Eukaryota</taxon>
        <taxon>Fungi</taxon>
        <taxon>Dikarya</taxon>
        <taxon>Ascomycota</taxon>
        <taxon>Pezizomycotina</taxon>
        <taxon>Dothideomycetes</taxon>
        <taxon>Pleosporomycetidae</taxon>
        <taxon>Aulographales</taxon>
        <taxon>Aulographaceae</taxon>
    </lineage>
</organism>
<protein>
    <submittedName>
        <fullName evidence="1">Uncharacterized protein</fullName>
    </submittedName>
</protein>
<dbReference type="EMBL" id="ML977137">
    <property type="protein sequence ID" value="KAF1992312.1"/>
    <property type="molecule type" value="Genomic_DNA"/>
</dbReference>
<evidence type="ECO:0000313" key="2">
    <source>
        <dbReference type="Proteomes" id="UP000800041"/>
    </source>
</evidence>
<accession>A0A6G1HH03</accession>